<evidence type="ECO:0000313" key="2">
    <source>
        <dbReference type="EMBL" id="KAK4245168.1"/>
    </source>
</evidence>
<feature type="region of interest" description="Disordered" evidence="1">
    <location>
        <begin position="235"/>
        <end position="256"/>
    </location>
</feature>
<reference evidence="2" key="2">
    <citation type="submission" date="2023-05" db="EMBL/GenBank/DDBJ databases">
        <authorList>
            <consortium name="Lawrence Berkeley National Laboratory"/>
            <person name="Steindorff A."/>
            <person name="Hensen N."/>
            <person name="Bonometti L."/>
            <person name="Westerberg I."/>
            <person name="Brannstrom I.O."/>
            <person name="Guillou S."/>
            <person name="Cros-Aarteil S."/>
            <person name="Calhoun S."/>
            <person name="Haridas S."/>
            <person name="Kuo A."/>
            <person name="Mondo S."/>
            <person name="Pangilinan J."/>
            <person name="Riley R."/>
            <person name="Labutti K."/>
            <person name="Andreopoulos B."/>
            <person name="Lipzen A."/>
            <person name="Chen C."/>
            <person name="Yanf M."/>
            <person name="Daum C."/>
            <person name="Ng V."/>
            <person name="Clum A."/>
            <person name="Ohm R."/>
            <person name="Martin F."/>
            <person name="Silar P."/>
            <person name="Natvig D."/>
            <person name="Lalanne C."/>
            <person name="Gautier V."/>
            <person name="Ament-Velasquez S.L."/>
            <person name="Kruys A."/>
            <person name="Hutchinson M.I."/>
            <person name="Powell A.J."/>
            <person name="Barry K."/>
            <person name="Miller A.N."/>
            <person name="Grigoriev I.V."/>
            <person name="Debuchy R."/>
            <person name="Gladieux P."/>
            <person name="Thoren M.H."/>
            <person name="Johannesson H."/>
        </authorList>
    </citation>
    <scope>NUCLEOTIDE SEQUENCE</scope>
    <source>
        <strain evidence="2">CBS 359.72</strain>
    </source>
</reference>
<protein>
    <submittedName>
        <fullName evidence="2">Uncharacterized protein</fullName>
    </submittedName>
</protein>
<dbReference type="Proteomes" id="UP001303647">
    <property type="component" value="Unassembled WGS sequence"/>
</dbReference>
<comment type="caution">
    <text evidence="2">The sequence shown here is derived from an EMBL/GenBank/DDBJ whole genome shotgun (WGS) entry which is preliminary data.</text>
</comment>
<dbReference type="EMBL" id="MU857709">
    <property type="protein sequence ID" value="KAK4245168.1"/>
    <property type="molecule type" value="Genomic_DNA"/>
</dbReference>
<accession>A0AAN7CQP8</accession>
<reference evidence="2" key="1">
    <citation type="journal article" date="2023" name="Mol. Phylogenet. Evol.">
        <title>Genome-scale phylogeny and comparative genomics of the fungal order Sordariales.</title>
        <authorList>
            <person name="Hensen N."/>
            <person name="Bonometti L."/>
            <person name="Westerberg I."/>
            <person name="Brannstrom I.O."/>
            <person name="Guillou S."/>
            <person name="Cros-Aarteil S."/>
            <person name="Calhoun S."/>
            <person name="Haridas S."/>
            <person name="Kuo A."/>
            <person name="Mondo S."/>
            <person name="Pangilinan J."/>
            <person name="Riley R."/>
            <person name="LaButti K."/>
            <person name="Andreopoulos B."/>
            <person name="Lipzen A."/>
            <person name="Chen C."/>
            <person name="Yan M."/>
            <person name="Daum C."/>
            <person name="Ng V."/>
            <person name="Clum A."/>
            <person name="Steindorff A."/>
            <person name="Ohm R.A."/>
            <person name="Martin F."/>
            <person name="Silar P."/>
            <person name="Natvig D.O."/>
            <person name="Lalanne C."/>
            <person name="Gautier V."/>
            <person name="Ament-Velasquez S.L."/>
            <person name="Kruys A."/>
            <person name="Hutchinson M.I."/>
            <person name="Powell A.J."/>
            <person name="Barry K."/>
            <person name="Miller A.N."/>
            <person name="Grigoriev I.V."/>
            <person name="Debuchy R."/>
            <person name="Gladieux P."/>
            <person name="Hiltunen Thoren M."/>
            <person name="Johannesson H."/>
        </authorList>
    </citation>
    <scope>NUCLEOTIDE SEQUENCE</scope>
    <source>
        <strain evidence="2">CBS 359.72</strain>
    </source>
</reference>
<organism evidence="2 3">
    <name type="scientific">Corynascus novoguineensis</name>
    <dbReference type="NCBI Taxonomy" id="1126955"/>
    <lineage>
        <taxon>Eukaryota</taxon>
        <taxon>Fungi</taxon>
        <taxon>Dikarya</taxon>
        <taxon>Ascomycota</taxon>
        <taxon>Pezizomycotina</taxon>
        <taxon>Sordariomycetes</taxon>
        <taxon>Sordariomycetidae</taxon>
        <taxon>Sordariales</taxon>
        <taxon>Chaetomiaceae</taxon>
        <taxon>Corynascus</taxon>
    </lineage>
</organism>
<sequence>MSRIRICLEKGESTSPEQDRQDRGGCAWCGQEEWWYPEAIFFGLGEQRRCLACRFHKLCHGVERDPEDWGKDPIPSGQNGCGNCNAPENPDIRFAFSGIYRRCNACHLWMLRYDEERPASVHSADRTKNGCGNCGRPEPEDPKDEKLWRHFGAERRCNACETYKKIHNGKEPPPELEQRRIAELEAVKIKDGCKNPNCLAPESEDQKQAENFRKFGEERRCSRCVTHKRRYGLEWPEKDEGRKAKEQKPRKAKKAD</sequence>
<keyword evidence="3" id="KW-1185">Reference proteome</keyword>
<gene>
    <name evidence="2" type="ORF">C7999DRAFT_34448</name>
</gene>
<evidence type="ECO:0000313" key="3">
    <source>
        <dbReference type="Proteomes" id="UP001303647"/>
    </source>
</evidence>
<proteinExistence type="predicted"/>
<evidence type="ECO:0000256" key="1">
    <source>
        <dbReference type="SAM" id="MobiDB-lite"/>
    </source>
</evidence>
<name>A0AAN7CQP8_9PEZI</name>
<dbReference type="AlphaFoldDB" id="A0AAN7CQP8"/>